<accession>A0A0C9XJB0</accession>
<reference evidence="2" key="2">
    <citation type="submission" date="2015-01" db="EMBL/GenBank/DDBJ databases">
        <title>Evolutionary Origins and Diversification of the Mycorrhizal Mutualists.</title>
        <authorList>
            <consortium name="DOE Joint Genome Institute"/>
            <consortium name="Mycorrhizal Genomics Consortium"/>
            <person name="Kohler A."/>
            <person name="Kuo A."/>
            <person name="Nagy L.G."/>
            <person name="Floudas D."/>
            <person name="Copeland A."/>
            <person name="Barry K.W."/>
            <person name="Cichocki N."/>
            <person name="Veneault-Fourrey C."/>
            <person name="LaButti K."/>
            <person name="Lindquist E.A."/>
            <person name="Lipzen A."/>
            <person name="Lundell T."/>
            <person name="Morin E."/>
            <person name="Murat C."/>
            <person name="Riley R."/>
            <person name="Ohm R."/>
            <person name="Sun H."/>
            <person name="Tunlid A."/>
            <person name="Henrissat B."/>
            <person name="Grigoriev I.V."/>
            <person name="Hibbett D.S."/>
            <person name="Martin F."/>
        </authorList>
    </citation>
    <scope>NUCLEOTIDE SEQUENCE [LARGE SCALE GENOMIC DNA]</scope>
    <source>
        <strain evidence="2">LaAM-08-1</strain>
    </source>
</reference>
<name>A0A0C9XJB0_9AGAR</name>
<proteinExistence type="predicted"/>
<dbReference type="Proteomes" id="UP000054477">
    <property type="component" value="Unassembled WGS sequence"/>
</dbReference>
<gene>
    <name evidence="1" type="ORF">K443DRAFT_681325</name>
</gene>
<reference evidence="1 2" key="1">
    <citation type="submission" date="2014-04" db="EMBL/GenBank/DDBJ databases">
        <authorList>
            <consortium name="DOE Joint Genome Institute"/>
            <person name="Kuo A."/>
            <person name="Kohler A."/>
            <person name="Nagy L.G."/>
            <person name="Floudas D."/>
            <person name="Copeland A."/>
            <person name="Barry K.W."/>
            <person name="Cichocki N."/>
            <person name="Veneault-Fourrey C."/>
            <person name="LaButti K."/>
            <person name="Lindquist E.A."/>
            <person name="Lipzen A."/>
            <person name="Lundell T."/>
            <person name="Morin E."/>
            <person name="Murat C."/>
            <person name="Sun H."/>
            <person name="Tunlid A."/>
            <person name="Henrissat B."/>
            <person name="Grigoriev I.V."/>
            <person name="Hibbett D.S."/>
            <person name="Martin F."/>
            <person name="Nordberg H.P."/>
            <person name="Cantor M.N."/>
            <person name="Hua S.X."/>
        </authorList>
    </citation>
    <scope>NUCLEOTIDE SEQUENCE [LARGE SCALE GENOMIC DNA]</scope>
    <source>
        <strain evidence="1 2">LaAM-08-1</strain>
    </source>
</reference>
<dbReference type="HOGENOM" id="CLU_2558613_0_0_1"/>
<dbReference type="EMBL" id="KN838686">
    <property type="protein sequence ID" value="KIJ97686.1"/>
    <property type="molecule type" value="Genomic_DNA"/>
</dbReference>
<keyword evidence="2" id="KW-1185">Reference proteome</keyword>
<dbReference type="AlphaFoldDB" id="A0A0C9XJB0"/>
<sequence length="82" mass="9131">MCILACSLPLSDCGDIDHLAGRCFPLVRTAVPLLQRQFHSSTSRRGAGKRLHHPARVVVDLIMMGRMMERCVLWAGAEARFP</sequence>
<organism evidence="1 2">
    <name type="scientific">Laccaria amethystina LaAM-08-1</name>
    <dbReference type="NCBI Taxonomy" id="1095629"/>
    <lineage>
        <taxon>Eukaryota</taxon>
        <taxon>Fungi</taxon>
        <taxon>Dikarya</taxon>
        <taxon>Basidiomycota</taxon>
        <taxon>Agaricomycotina</taxon>
        <taxon>Agaricomycetes</taxon>
        <taxon>Agaricomycetidae</taxon>
        <taxon>Agaricales</taxon>
        <taxon>Agaricineae</taxon>
        <taxon>Hydnangiaceae</taxon>
        <taxon>Laccaria</taxon>
    </lineage>
</organism>
<protein>
    <submittedName>
        <fullName evidence="1">Uncharacterized protein</fullName>
    </submittedName>
</protein>
<evidence type="ECO:0000313" key="1">
    <source>
        <dbReference type="EMBL" id="KIJ97686.1"/>
    </source>
</evidence>
<evidence type="ECO:0000313" key="2">
    <source>
        <dbReference type="Proteomes" id="UP000054477"/>
    </source>
</evidence>